<comment type="similarity">
    <text evidence="1">Belongs to the cyclin family.</text>
</comment>
<evidence type="ECO:0000313" key="4">
    <source>
        <dbReference type="EMBL" id="KAJ3208687.1"/>
    </source>
</evidence>
<dbReference type="EMBL" id="JADGJW010000981">
    <property type="protein sequence ID" value="KAJ3208687.1"/>
    <property type="molecule type" value="Genomic_DNA"/>
</dbReference>
<dbReference type="Proteomes" id="UP001211065">
    <property type="component" value="Unassembled WGS sequence"/>
</dbReference>
<dbReference type="Gene3D" id="1.10.472.10">
    <property type="entry name" value="Cyclin-like"/>
    <property type="match status" value="1"/>
</dbReference>
<dbReference type="PANTHER" id="PTHR10177">
    <property type="entry name" value="CYCLINS"/>
    <property type="match status" value="1"/>
</dbReference>
<organism evidence="4 5">
    <name type="scientific">Clydaea vesicula</name>
    <dbReference type="NCBI Taxonomy" id="447962"/>
    <lineage>
        <taxon>Eukaryota</taxon>
        <taxon>Fungi</taxon>
        <taxon>Fungi incertae sedis</taxon>
        <taxon>Chytridiomycota</taxon>
        <taxon>Chytridiomycota incertae sedis</taxon>
        <taxon>Chytridiomycetes</taxon>
        <taxon>Lobulomycetales</taxon>
        <taxon>Lobulomycetaceae</taxon>
        <taxon>Clydaea</taxon>
    </lineage>
</organism>
<evidence type="ECO:0000313" key="5">
    <source>
        <dbReference type="Proteomes" id="UP001211065"/>
    </source>
</evidence>
<dbReference type="AlphaFoldDB" id="A0AAD5XSZ0"/>
<dbReference type="SUPFAM" id="SSF47954">
    <property type="entry name" value="Cyclin-like"/>
    <property type="match status" value="1"/>
</dbReference>
<evidence type="ECO:0000256" key="1">
    <source>
        <dbReference type="RuleBase" id="RU000383"/>
    </source>
</evidence>
<evidence type="ECO:0000259" key="3">
    <source>
        <dbReference type="SMART" id="SM00385"/>
    </source>
</evidence>
<dbReference type="InterPro" id="IPR039361">
    <property type="entry name" value="Cyclin"/>
</dbReference>
<sequence length="586" mass="68200">MINEFFFKDLTADQKLRLYQNQKFSSLKYFINYNKFNLNSRLSLLRKFNVVWLRELAILSDSPLETYLLSCNYFDRFVSKEDLDETYFNILSATCFLLAAKFHQVNCPALSQLKEYCDDSFGIASFDEIDLKDMEFVVLENLKWDLKLSTSMSFLEHYLTMLTFNSEVNNENCSHSIKLNLDSKYDPEDTDSDIKFCCPRTNCSFNRLKPLIEEYLYIFESQSFFLEFMPYIKAAVALKLALKNLKAEHEVVDELLKNEHQFFKDYNLAVKNYQSNLQNEIDDVDIEEVKNSPALPNSEETQKSEFSDSDDESDIDTEFVYDDEKSTLFRYEDYNIITISVSTFYRCVKLFESHLLEVELHELNYLDFENYLETSREMKEATVEELEELIDEEIRINCELNSGSSLESEYSLVLESMEIMYNVIDARLERESDTNGISVEIEDSNVNAISTFGATAYSASSSSIKLNHKSMQQLHNSVKTQKTIPNYFKANKKNKNSVVQRKNIIGVTSLPSPERKRTFSNIEESKTLPSKTNRRFLPTPPTEEDDDKSNCNECTLPNSFDFGNNLNVDSNLETPLSFTEGNKYYY</sequence>
<comment type="caution">
    <text evidence="4">The sequence shown here is derived from an EMBL/GenBank/DDBJ whole genome shotgun (WGS) entry which is preliminary data.</text>
</comment>
<keyword evidence="5" id="KW-1185">Reference proteome</keyword>
<feature type="region of interest" description="Disordered" evidence="2">
    <location>
        <begin position="291"/>
        <end position="313"/>
    </location>
</feature>
<dbReference type="SMART" id="SM00385">
    <property type="entry name" value="CYCLIN"/>
    <property type="match status" value="1"/>
</dbReference>
<dbReference type="Pfam" id="PF00134">
    <property type="entry name" value="Cyclin_N"/>
    <property type="match status" value="1"/>
</dbReference>
<dbReference type="InterPro" id="IPR036915">
    <property type="entry name" value="Cyclin-like_sf"/>
</dbReference>
<dbReference type="InterPro" id="IPR006671">
    <property type="entry name" value="Cyclin_N"/>
</dbReference>
<feature type="domain" description="Cyclin-like" evidence="3">
    <location>
        <begin position="51"/>
        <end position="140"/>
    </location>
</feature>
<reference evidence="4" key="1">
    <citation type="submission" date="2020-05" db="EMBL/GenBank/DDBJ databases">
        <title>Phylogenomic resolution of chytrid fungi.</title>
        <authorList>
            <person name="Stajich J.E."/>
            <person name="Amses K."/>
            <person name="Simmons R."/>
            <person name="Seto K."/>
            <person name="Myers J."/>
            <person name="Bonds A."/>
            <person name="Quandt C.A."/>
            <person name="Barry K."/>
            <person name="Liu P."/>
            <person name="Grigoriev I."/>
            <person name="Longcore J.E."/>
            <person name="James T.Y."/>
        </authorList>
    </citation>
    <scope>NUCLEOTIDE SEQUENCE</scope>
    <source>
        <strain evidence="4">JEL0476</strain>
    </source>
</reference>
<accession>A0AAD5XSZ0</accession>
<dbReference type="InterPro" id="IPR013763">
    <property type="entry name" value="Cyclin-like_dom"/>
</dbReference>
<feature type="region of interest" description="Disordered" evidence="2">
    <location>
        <begin position="512"/>
        <end position="552"/>
    </location>
</feature>
<gene>
    <name evidence="4" type="ORF">HK099_008673</name>
</gene>
<proteinExistence type="inferred from homology"/>
<feature type="compositionally biased region" description="Polar residues" evidence="2">
    <location>
        <begin position="519"/>
        <end position="531"/>
    </location>
</feature>
<protein>
    <recommendedName>
        <fullName evidence="3">Cyclin-like domain-containing protein</fullName>
    </recommendedName>
</protein>
<keyword evidence="1" id="KW-0195">Cyclin</keyword>
<evidence type="ECO:0000256" key="2">
    <source>
        <dbReference type="SAM" id="MobiDB-lite"/>
    </source>
</evidence>
<name>A0AAD5XSZ0_9FUNG</name>